<gene>
    <name evidence="1" type="ORF">K444DRAFT_646579</name>
</gene>
<evidence type="ECO:0000313" key="1">
    <source>
        <dbReference type="EMBL" id="PMD53620.1"/>
    </source>
</evidence>
<dbReference type="PANTHER" id="PTHR38886">
    <property type="entry name" value="SESA DOMAIN-CONTAINING PROTEIN"/>
    <property type="match status" value="1"/>
</dbReference>
<proteinExistence type="predicted"/>
<sequence>MSVSNFISALELVATGIDALCESGESFAEFRSLVAQLETLQVALESVNCLEVDDAQQGGSPHCAGWEWGKVKDGWMKIRWALCKKEDLSRFKLDLVVHTESIQMLLTTLRIGATRIDDRRNHQRHQTIAGKVQESYFGCVKRMSVIVKGIQG</sequence>
<keyword evidence="2" id="KW-1185">Reference proteome</keyword>
<dbReference type="GeneID" id="36593292"/>
<evidence type="ECO:0008006" key="3">
    <source>
        <dbReference type="Google" id="ProtNLM"/>
    </source>
</evidence>
<accession>A0A2J6SSA1</accession>
<organism evidence="1 2">
    <name type="scientific">Hyaloscypha bicolor E</name>
    <dbReference type="NCBI Taxonomy" id="1095630"/>
    <lineage>
        <taxon>Eukaryota</taxon>
        <taxon>Fungi</taxon>
        <taxon>Dikarya</taxon>
        <taxon>Ascomycota</taxon>
        <taxon>Pezizomycotina</taxon>
        <taxon>Leotiomycetes</taxon>
        <taxon>Helotiales</taxon>
        <taxon>Hyaloscyphaceae</taxon>
        <taxon>Hyaloscypha</taxon>
        <taxon>Hyaloscypha bicolor</taxon>
    </lineage>
</organism>
<protein>
    <recommendedName>
        <fullName evidence="3">Fungal N-terminal domain-containing protein</fullName>
    </recommendedName>
</protein>
<dbReference type="OrthoDB" id="3045089at2759"/>
<dbReference type="InParanoid" id="A0A2J6SSA1"/>
<dbReference type="Proteomes" id="UP000235371">
    <property type="component" value="Unassembled WGS sequence"/>
</dbReference>
<dbReference type="EMBL" id="KZ613871">
    <property type="protein sequence ID" value="PMD53620.1"/>
    <property type="molecule type" value="Genomic_DNA"/>
</dbReference>
<reference evidence="1 2" key="1">
    <citation type="submission" date="2016-04" db="EMBL/GenBank/DDBJ databases">
        <title>A degradative enzymes factory behind the ericoid mycorrhizal symbiosis.</title>
        <authorList>
            <consortium name="DOE Joint Genome Institute"/>
            <person name="Martino E."/>
            <person name="Morin E."/>
            <person name="Grelet G."/>
            <person name="Kuo A."/>
            <person name="Kohler A."/>
            <person name="Daghino S."/>
            <person name="Barry K."/>
            <person name="Choi C."/>
            <person name="Cichocki N."/>
            <person name="Clum A."/>
            <person name="Copeland A."/>
            <person name="Hainaut M."/>
            <person name="Haridas S."/>
            <person name="Labutti K."/>
            <person name="Lindquist E."/>
            <person name="Lipzen A."/>
            <person name="Khouja H.-R."/>
            <person name="Murat C."/>
            <person name="Ohm R."/>
            <person name="Olson A."/>
            <person name="Spatafora J."/>
            <person name="Veneault-Fourrey C."/>
            <person name="Henrissat B."/>
            <person name="Grigoriev I."/>
            <person name="Martin F."/>
            <person name="Perotto S."/>
        </authorList>
    </citation>
    <scope>NUCLEOTIDE SEQUENCE [LARGE SCALE GENOMIC DNA]</scope>
    <source>
        <strain evidence="1 2">E</strain>
    </source>
</reference>
<dbReference type="AlphaFoldDB" id="A0A2J6SSA1"/>
<dbReference type="PANTHER" id="PTHR38886:SF1">
    <property type="entry name" value="NACHT-NTPASE AND P-LOOP NTPASES N-TERMINAL DOMAIN-CONTAINING PROTEIN"/>
    <property type="match status" value="1"/>
</dbReference>
<evidence type="ECO:0000313" key="2">
    <source>
        <dbReference type="Proteomes" id="UP000235371"/>
    </source>
</evidence>
<name>A0A2J6SSA1_9HELO</name>
<dbReference type="RefSeq" id="XP_024730524.1">
    <property type="nucleotide sequence ID" value="XM_024885215.1"/>
</dbReference>